<feature type="region of interest" description="Disordered" evidence="1">
    <location>
        <begin position="84"/>
        <end position="116"/>
    </location>
</feature>
<accession>A0A8H4F4S5</accession>
<evidence type="ECO:0000256" key="1">
    <source>
        <dbReference type="SAM" id="MobiDB-lite"/>
    </source>
</evidence>
<comment type="caution">
    <text evidence="2">The sequence shown here is derived from an EMBL/GenBank/DDBJ whole genome shotgun (WGS) entry which is preliminary data.</text>
</comment>
<dbReference type="EMBL" id="JAAECE010000001">
    <property type="protein sequence ID" value="KAF1806161.1"/>
    <property type="molecule type" value="Genomic_DNA"/>
</dbReference>
<name>A0A8H4F4S5_MUCCL</name>
<feature type="compositionally biased region" description="Polar residues" evidence="1">
    <location>
        <begin position="84"/>
        <end position="107"/>
    </location>
</feature>
<dbReference type="Proteomes" id="UP000469890">
    <property type="component" value="Unassembled WGS sequence"/>
</dbReference>
<organism evidence="2 3">
    <name type="scientific">Mucor circinelloides f. lusitanicus</name>
    <name type="common">Mucor racemosus var. lusitanicus</name>
    <dbReference type="NCBI Taxonomy" id="29924"/>
    <lineage>
        <taxon>Eukaryota</taxon>
        <taxon>Fungi</taxon>
        <taxon>Fungi incertae sedis</taxon>
        <taxon>Mucoromycota</taxon>
        <taxon>Mucoromycotina</taxon>
        <taxon>Mucoromycetes</taxon>
        <taxon>Mucorales</taxon>
        <taxon>Mucorineae</taxon>
        <taxon>Mucoraceae</taxon>
        <taxon>Mucor</taxon>
    </lineage>
</organism>
<sequence length="162" mass="18313">MCRHLVLRASSSINTMPFLVSKLSITLFLSNYHVLDTNSLMVRSNAQDKDLVQDRRDRLALARSRLKKLQATCHALDPQTATLAPASVSSDTTNSEHSQDGYSAGSNRSDHAPSYLPRSPEGLPFIQWKSQVFKHGDKKFEDLQIFLSYFEVILKQNFIDLD</sequence>
<gene>
    <name evidence="2" type="ORF">FB192DRAFT_1002883</name>
</gene>
<reference evidence="2 3" key="1">
    <citation type="submission" date="2019-09" db="EMBL/GenBank/DDBJ databases">
        <authorList>
            <consortium name="DOE Joint Genome Institute"/>
            <person name="Mondo S.J."/>
            <person name="Navarro-Mendoza M.I."/>
            <person name="Perez-Arques C."/>
            <person name="Panchal S."/>
            <person name="Nicolas F.E."/>
            <person name="Ganguly P."/>
            <person name="Pangilinan J."/>
            <person name="Grigoriev I."/>
            <person name="Heitman J."/>
            <person name="Sanya K."/>
            <person name="Garre V."/>
        </authorList>
    </citation>
    <scope>NUCLEOTIDE SEQUENCE [LARGE SCALE GENOMIC DNA]</scope>
    <source>
        <strain evidence="2 3">MU402</strain>
    </source>
</reference>
<evidence type="ECO:0000313" key="3">
    <source>
        <dbReference type="Proteomes" id="UP000469890"/>
    </source>
</evidence>
<dbReference type="AlphaFoldDB" id="A0A8H4F4S5"/>
<proteinExistence type="predicted"/>
<protein>
    <submittedName>
        <fullName evidence="2">Uncharacterized protein</fullName>
    </submittedName>
</protein>
<evidence type="ECO:0000313" key="2">
    <source>
        <dbReference type="EMBL" id="KAF1806161.1"/>
    </source>
</evidence>